<reference evidence="2" key="1">
    <citation type="journal article" date="2014" name="Front. Microbiol.">
        <title>High frequency of phylogenetically diverse reductive dehalogenase-homologous genes in deep subseafloor sedimentary metagenomes.</title>
        <authorList>
            <person name="Kawai M."/>
            <person name="Futagami T."/>
            <person name="Toyoda A."/>
            <person name="Takaki Y."/>
            <person name="Nishi S."/>
            <person name="Hori S."/>
            <person name="Arai W."/>
            <person name="Tsubouchi T."/>
            <person name="Morono Y."/>
            <person name="Uchiyama I."/>
            <person name="Ito T."/>
            <person name="Fujiyama A."/>
            <person name="Inagaki F."/>
            <person name="Takami H."/>
        </authorList>
    </citation>
    <scope>NUCLEOTIDE SEQUENCE</scope>
    <source>
        <strain evidence="2">Expedition CK06-06</strain>
    </source>
</reference>
<dbReference type="SUPFAM" id="SSF52922">
    <property type="entry name" value="TK C-terminal domain-like"/>
    <property type="match status" value="1"/>
</dbReference>
<dbReference type="Gene3D" id="3.40.50.920">
    <property type="match status" value="1"/>
</dbReference>
<evidence type="ECO:0000259" key="1">
    <source>
        <dbReference type="Pfam" id="PF17147"/>
    </source>
</evidence>
<dbReference type="InterPro" id="IPR033412">
    <property type="entry name" value="PFOR_II"/>
</dbReference>
<proteinExistence type="predicted"/>
<comment type="caution">
    <text evidence="2">The sequence shown here is derived from an EMBL/GenBank/DDBJ whole genome shotgun (WGS) entry which is preliminary data.</text>
</comment>
<feature type="non-terminal residue" evidence="2">
    <location>
        <position position="83"/>
    </location>
</feature>
<organism evidence="2">
    <name type="scientific">marine sediment metagenome</name>
    <dbReference type="NCBI Taxonomy" id="412755"/>
    <lineage>
        <taxon>unclassified sequences</taxon>
        <taxon>metagenomes</taxon>
        <taxon>ecological metagenomes</taxon>
    </lineage>
</organism>
<protein>
    <recommendedName>
        <fullName evidence="1">Pyruvate:ferredoxin oxidoreductase core domain-containing protein</fullName>
    </recommendedName>
</protein>
<accession>X1E8G3</accession>
<sequence>MRVKFWTEWLMMKPSCTKNKDVGLIKIRSYRPFPYEELRKIVQDHNIEKLILLEKSDSLNGMLPPFSTSIATALYPLGTTFRS</sequence>
<dbReference type="EMBL" id="BART01035694">
    <property type="protein sequence ID" value="GAH16665.1"/>
    <property type="molecule type" value="Genomic_DNA"/>
</dbReference>
<gene>
    <name evidence="2" type="ORF">S01H4_60507</name>
</gene>
<evidence type="ECO:0000313" key="2">
    <source>
        <dbReference type="EMBL" id="GAH16665.1"/>
    </source>
</evidence>
<dbReference type="Pfam" id="PF17147">
    <property type="entry name" value="PFOR_II"/>
    <property type="match status" value="1"/>
</dbReference>
<dbReference type="InterPro" id="IPR009014">
    <property type="entry name" value="Transketo_C/PFOR_II"/>
</dbReference>
<name>X1E8G3_9ZZZZ</name>
<dbReference type="AlphaFoldDB" id="X1E8G3"/>
<feature type="domain" description="Pyruvate:ferredoxin oxidoreductase core" evidence="1">
    <location>
        <begin position="19"/>
        <end position="75"/>
    </location>
</feature>